<proteinExistence type="inferred from homology"/>
<dbReference type="PANTHER" id="PTHR10997">
    <property type="entry name" value="IMPORTIN-7, 8, 11"/>
    <property type="match status" value="1"/>
</dbReference>
<dbReference type="GO" id="GO:0031267">
    <property type="term" value="F:small GTPase binding"/>
    <property type="evidence" value="ECO:0007669"/>
    <property type="project" value="InterPro"/>
</dbReference>
<reference evidence="11 12" key="1">
    <citation type="submission" date="2024-05" db="EMBL/GenBank/DDBJ databases">
        <authorList>
            <person name="Wallberg A."/>
        </authorList>
    </citation>
    <scope>NUCLEOTIDE SEQUENCE [LARGE SCALE GENOMIC DNA]</scope>
</reference>
<dbReference type="InterPro" id="IPR013713">
    <property type="entry name" value="XPO2_central"/>
</dbReference>
<evidence type="ECO:0000256" key="7">
    <source>
        <dbReference type="ARBA" id="ARBA00022927"/>
    </source>
</evidence>
<comment type="subcellular location">
    <subcellularLocation>
        <location evidence="2">Cytoplasm</location>
    </subcellularLocation>
    <subcellularLocation>
        <location evidence="1">Nucleus</location>
    </subcellularLocation>
</comment>
<dbReference type="PROSITE" id="PS50166">
    <property type="entry name" value="IMPORTIN_B_NT"/>
    <property type="match status" value="1"/>
</dbReference>
<dbReference type="PANTHER" id="PTHR10997:SF8">
    <property type="entry name" value="EXPORTIN-2"/>
    <property type="match status" value="1"/>
</dbReference>
<evidence type="ECO:0000256" key="5">
    <source>
        <dbReference type="ARBA" id="ARBA00022448"/>
    </source>
</evidence>
<dbReference type="Pfam" id="PF03810">
    <property type="entry name" value="IBN_N"/>
    <property type="match status" value="1"/>
</dbReference>
<comment type="caution">
    <text evidence="11">The sequence shown here is derived from an EMBL/GenBank/DDBJ whole genome shotgun (WGS) entry which is preliminary data.</text>
</comment>
<evidence type="ECO:0000256" key="6">
    <source>
        <dbReference type="ARBA" id="ARBA00022490"/>
    </source>
</evidence>
<dbReference type="Gene3D" id="1.25.10.10">
    <property type="entry name" value="Leucine-rich Repeat Variant"/>
    <property type="match status" value="1"/>
</dbReference>
<evidence type="ECO:0000256" key="1">
    <source>
        <dbReference type="ARBA" id="ARBA00004123"/>
    </source>
</evidence>
<evidence type="ECO:0000256" key="9">
    <source>
        <dbReference type="ARBA" id="ARBA00030693"/>
    </source>
</evidence>
<dbReference type="Pfam" id="PF03378">
    <property type="entry name" value="CAS_CSE1"/>
    <property type="match status" value="1"/>
</dbReference>
<accession>A0AAV2QR75</accession>
<evidence type="ECO:0000256" key="4">
    <source>
        <dbReference type="ARBA" id="ARBA00018945"/>
    </source>
</evidence>
<dbReference type="GO" id="GO:0005635">
    <property type="term" value="C:nuclear envelope"/>
    <property type="evidence" value="ECO:0007669"/>
    <property type="project" value="TreeGrafter"/>
</dbReference>
<dbReference type="EMBL" id="CAXKWB010010116">
    <property type="protein sequence ID" value="CAL4096864.1"/>
    <property type="molecule type" value="Genomic_DNA"/>
</dbReference>
<evidence type="ECO:0000313" key="11">
    <source>
        <dbReference type="EMBL" id="CAL4096864.1"/>
    </source>
</evidence>
<feature type="domain" description="Importin N-terminal" evidence="10">
    <location>
        <begin position="29"/>
        <end position="105"/>
    </location>
</feature>
<evidence type="ECO:0000259" key="10">
    <source>
        <dbReference type="PROSITE" id="PS50166"/>
    </source>
</evidence>
<dbReference type="InterPro" id="IPR005043">
    <property type="entry name" value="XPO2_C"/>
</dbReference>
<dbReference type="InterPro" id="IPR011989">
    <property type="entry name" value="ARM-like"/>
</dbReference>
<keyword evidence="12" id="KW-1185">Reference proteome</keyword>
<gene>
    <name evidence="11" type="ORF">MNOR_LOCUS15847</name>
</gene>
<dbReference type="GO" id="GO:0005049">
    <property type="term" value="F:nuclear export signal receptor activity"/>
    <property type="evidence" value="ECO:0007669"/>
    <property type="project" value="TreeGrafter"/>
</dbReference>
<name>A0AAV2QR75_MEGNR</name>
<dbReference type="FunFam" id="1.25.10.10:FF:000057">
    <property type="entry name" value="Exportin-2 isoform 1"/>
    <property type="match status" value="1"/>
</dbReference>
<organism evidence="11 12">
    <name type="scientific">Meganyctiphanes norvegica</name>
    <name type="common">Northern krill</name>
    <name type="synonym">Thysanopoda norvegica</name>
    <dbReference type="NCBI Taxonomy" id="48144"/>
    <lineage>
        <taxon>Eukaryota</taxon>
        <taxon>Metazoa</taxon>
        <taxon>Ecdysozoa</taxon>
        <taxon>Arthropoda</taxon>
        <taxon>Crustacea</taxon>
        <taxon>Multicrustacea</taxon>
        <taxon>Malacostraca</taxon>
        <taxon>Eumalacostraca</taxon>
        <taxon>Eucarida</taxon>
        <taxon>Euphausiacea</taxon>
        <taxon>Euphausiidae</taxon>
        <taxon>Meganyctiphanes</taxon>
    </lineage>
</organism>
<evidence type="ECO:0000256" key="2">
    <source>
        <dbReference type="ARBA" id="ARBA00004496"/>
    </source>
</evidence>
<dbReference type="GO" id="GO:0006606">
    <property type="term" value="P:protein import into nucleus"/>
    <property type="evidence" value="ECO:0007669"/>
    <property type="project" value="TreeGrafter"/>
</dbReference>
<dbReference type="GO" id="GO:0005829">
    <property type="term" value="C:cytosol"/>
    <property type="evidence" value="ECO:0007669"/>
    <property type="project" value="TreeGrafter"/>
</dbReference>
<evidence type="ECO:0000256" key="8">
    <source>
        <dbReference type="ARBA" id="ARBA00023242"/>
    </source>
</evidence>
<dbReference type="InterPro" id="IPR001494">
    <property type="entry name" value="Importin-beta_N"/>
</dbReference>
<dbReference type="Proteomes" id="UP001497623">
    <property type="component" value="Unassembled WGS sequence"/>
</dbReference>
<protein>
    <recommendedName>
        <fullName evidence="4">Exportin-2</fullName>
    </recommendedName>
    <alternativeName>
        <fullName evidence="9">Importin-alpha re-exporter</fullName>
    </alternativeName>
</protein>
<evidence type="ECO:0000313" key="12">
    <source>
        <dbReference type="Proteomes" id="UP001497623"/>
    </source>
</evidence>
<dbReference type="InterPro" id="IPR016024">
    <property type="entry name" value="ARM-type_fold"/>
</dbReference>
<keyword evidence="8" id="KW-0539">Nucleus</keyword>
<evidence type="ECO:0000256" key="3">
    <source>
        <dbReference type="ARBA" id="ARBA00008669"/>
    </source>
</evidence>
<dbReference type="AlphaFoldDB" id="A0AAV2QR75"/>
<keyword evidence="6" id="KW-0963">Cytoplasm</keyword>
<dbReference type="SMART" id="SM00913">
    <property type="entry name" value="IBN_N"/>
    <property type="match status" value="1"/>
</dbReference>
<sequence length="968" mass="109305">MEDTEANLTRLAEVLSQTLSPDINQRRPAEQFLAQVDANENYPVLLLKIITRPDAQIPLNIKLASAINLKNLIKRNWIVEEDSTNKISPNDRAIIKREIVDLMLQSPEGIQRQLSEGISIIGKSDFPHQWQDLIPYMAEKFKSGDFNIINGVLQTSYSVMQRYEFESKSDELWREIKFVLDNFAQPLTALFVELMKFAGENVNNPVALKIIFSSLVTVGKLFFALNSQDLPEFFEDNMAVWMEHFLNLLNFTSPLLVTDDDEVGVLEQVKSRVCENLTLYASKYREEFEPYLEKFVTAVWNLLSTTTLAVKYDQMVSHAIQFLCAVAERDHSKGLFENEQVLSGICEKVILPNMHLRQCDEELFEDSPDQWVSQDMEGADSETRRRAAVDFVRVLSRHFEARMTQVFGQYVQSMLSTYGEKPNECWRNKVAAIYLVTTLSAKGQTARHGATQINELVNITEFYQNHIMPELQNQDVNRLPILKAEAIKYVISFRSALPPDAVKASFPDLSRLLTADSQVVHSYAAAALDKILLLKANEQPLVQKGDVSPMASVLYTNLLGALSKDGSQQNEYIMKCMMRVTHLIEGDLMQHAGLLVPQLVVKLQAVAKNPTKPHYVHYLFETLSLVIKTVCGNVDGAVGEFDRNLFPIFQEILQNEVDSLIPYIFQTISLLLERQKAEVPEAYLSLLPFLVMPVLWERPGYVIPMVRLLQAYIEKAHAQIVQLGKLEAVLGVFNKLNASKTNDHEGFYLLQCMVLHIPASTMANYWNNIFAVIFRRLSSSKTTKYIKCFLVFISLYSCQFSAAQVMQIIESLQQGMFSMVIESLILQNLQKVTGEMEKKICAVGTTNILCEPAVYGGPYSGHWCAILEALVKMFECPEDGSLPAGEHFIEVDDVPVFQGSSARLVHASRPQDDPLKGKVDDPRVFLAQQLATLSRSQPGSIQGRLGQMNQEVQAHIMKYLQAAGQSLA</sequence>
<dbReference type="SUPFAM" id="SSF48371">
    <property type="entry name" value="ARM repeat"/>
    <property type="match status" value="1"/>
</dbReference>
<keyword evidence="5" id="KW-0813">Transport</keyword>
<comment type="similarity">
    <text evidence="3">Belongs to the XPO2/CSE1 family.</text>
</comment>
<dbReference type="Pfam" id="PF08506">
    <property type="entry name" value="Cse1"/>
    <property type="match status" value="1"/>
</dbReference>
<dbReference type="GO" id="GO:0006611">
    <property type="term" value="P:protein export from nucleus"/>
    <property type="evidence" value="ECO:0007669"/>
    <property type="project" value="TreeGrafter"/>
</dbReference>
<keyword evidence="7" id="KW-0653">Protein transport</keyword>